<dbReference type="EMBL" id="MHRI01000008">
    <property type="protein sequence ID" value="OHA21465.1"/>
    <property type="molecule type" value="Genomic_DNA"/>
</dbReference>
<keyword evidence="1" id="KW-1133">Transmembrane helix</keyword>
<dbReference type="AlphaFoldDB" id="A0A1G2MC07"/>
<protein>
    <submittedName>
        <fullName evidence="2">Uncharacterized protein</fullName>
    </submittedName>
</protein>
<keyword evidence="1" id="KW-0812">Transmembrane</keyword>
<name>A0A1G2MC07_9BACT</name>
<proteinExistence type="predicted"/>
<evidence type="ECO:0000313" key="3">
    <source>
        <dbReference type="Proteomes" id="UP000178121"/>
    </source>
</evidence>
<evidence type="ECO:0000256" key="1">
    <source>
        <dbReference type="SAM" id="Phobius"/>
    </source>
</evidence>
<evidence type="ECO:0000313" key="2">
    <source>
        <dbReference type="EMBL" id="OHA21465.1"/>
    </source>
</evidence>
<dbReference type="Proteomes" id="UP000178121">
    <property type="component" value="Unassembled WGS sequence"/>
</dbReference>
<sequence>MNRFAHVWFAIAFVLTGVFVVSLLLATREPTPEAPIAPLPTEEGEASLTLLSPTSGTLEAGQTQTVLWESKSYTSPFIGINLIRKVGDTPARYELVRVIAEKTKNDGSAVWVPAPTTDLGEGLSIELVCVGVRKEACRAGNDGAPTSKIAVINTGRFANTASAYQAIERLNNK</sequence>
<keyword evidence="1" id="KW-0472">Membrane</keyword>
<comment type="caution">
    <text evidence="2">The sequence shown here is derived from an EMBL/GenBank/DDBJ whole genome shotgun (WGS) entry which is preliminary data.</text>
</comment>
<feature type="transmembrane region" description="Helical" evidence="1">
    <location>
        <begin position="6"/>
        <end position="26"/>
    </location>
</feature>
<accession>A0A1G2MC07</accession>
<organism evidence="2 3">
    <name type="scientific">Candidatus Taylorbacteria bacterium RIFCSPHIGHO2_01_FULL_51_15</name>
    <dbReference type="NCBI Taxonomy" id="1802304"/>
    <lineage>
        <taxon>Bacteria</taxon>
        <taxon>Candidatus Tayloriibacteriota</taxon>
    </lineage>
</organism>
<gene>
    <name evidence="2" type="ORF">A2849_03330</name>
</gene>
<reference evidence="2 3" key="1">
    <citation type="journal article" date="2016" name="Nat. Commun.">
        <title>Thousands of microbial genomes shed light on interconnected biogeochemical processes in an aquifer system.</title>
        <authorList>
            <person name="Anantharaman K."/>
            <person name="Brown C.T."/>
            <person name="Hug L.A."/>
            <person name="Sharon I."/>
            <person name="Castelle C.J."/>
            <person name="Probst A.J."/>
            <person name="Thomas B.C."/>
            <person name="Singh A."/>
            <person name="Wilkins M.J."/>
            <person name="Karaoz U."/>
            <person name="Brodie E.L."/>
            <person name="Williams K.H."/>
            <person name="Hubbard S.S."/>
            <person name="Banfield J.F."/>
        </authorList>
    </citation>
    <scope>NUCLEOTIDE SEQUENCE [LARGE SCALE GENOMIC DNA]</scope>
</reference>